<gene>
    <name evidence="5" type="ORF">CANARDRAFT_27486</name>
</gene>
<dbReference type="STRING" id="983967.A0A1E4T3A5"/>
<dbReference type="PANTHER" id="PTHR12689:SF4">
    <property type="entry name" value="PROTEIN AAR2 HOMOLOG"/>
    <property type="match status" value="1"/>
</dbReference>
<evidence type="ECO:0000313" key="6">
    <source>
        <dbReference type="Proteomes" id="UP000094801"/>
    </source>
</evidence>
<dbReference type="Pfam" id="PF20981">
    <property type="entry name" value="AAR2_1st"/>
    <property type="match status" value="1"/>
</dbReference>
<sequence>MDNEKCMILIPTPLQQNLELGIDNLFFTSNSHQTTSPATVKGLKNVPCGLHLIHITNTLINTRAGVFIDCEPGYIYILECNGEGELCLTGVISSTQRVIIWHLSEEELHSNHLATVLILDDISRSGGGMVLTQSLPYMVDYTKQSQSLEKQYWSKLVDSIVDVQTYIPNGTVLIRDKFVCSGLISTSQSSLLEVEQLNDVLLKSAKARTNGSHENDKFYSMLNHDELMKEYLKLTRITYKKIIPQGEMTPQERSQKYLDKTWFILQQYPEISADVPNDVGLRKLLSEFKFCFIIALIMNNWCCLEQYYAMIKLIFNSMSFISRFPKFTVRFIRVLKEQLEIVFGNMATSQTAKIVELTDDDADNGDDDGDQFIKVSKVIKIIKEFIKDIDSVTDYTVLFELNSLIAFINDKFDIKLGYSLEDEGEDDDEGFFYDRNEKDFSDYDDEDDYNNTV</sequence>
<dbReference type="Proteomes" id="UP000094801">
    <property type="component" value="Unassembled WGS sequence"/>
</dbReference>
<organism evidence="5 6">
    <name type="scientific">[Candida] arabinofermentans NRRL YB-2248</name>
    <dbReference type="NCBI Taxonomy" id="983967"/>
    <lineage>
        <taxon>Eukaryota</taxon>
        <taxon>Fungi</taxon>
        <taxon>Dikarya</taxon>
        <taxon>Ascomycota</taxon>
        <taxon>Saccharomycotina</taxon>
        <taxon>Pichiomycetes</taxon>
        <taxon>Pichiales</taxon>
        <taxon>Pichiaceae</taxon>
        <taxon>Ogataea</taxon>
        <taxon>Ogataea/Candida clade</taxon>
    </lineage>
</organism>
<feature type="domain" description="AAR2 C-terminal" evidence="3">
    <location>
        <begin position="235"/>
        <end position="416"/>
    </location>
</feature>
<dbReference type="EMBL" id="KV453850">
    <property type="protein sequence ID" value="ODV86235.1"/>
    <property type="molecule type" value="Genomic_DNA"/>
</dbReference>
<dbReference type="InterPro" id="IPR038516">
    <property type="entry name" value="AAR2_N_sf"/>
</dbReference>
<evidence type="ECO:0000256" key="1">
    <source>
        <dbReference type="ARBA" id="ARBA00006281"/>
    </source>
</evidence>
<dbReference type="CDD" id="cd13778">
    <property type="entry name" value="Aar2_C"/>
    <property type="match status" value="1"/>
</dbReference>
<dbReference type="Pfam" id="PF05282">
    <property type="entry name" value="AAR2"/>
    <property type="match status" value="1"/>
</dbReference>
<comment type="similarity">
    <text evidence="1">Belongs to the AAR2 family.</text>
</comment>
<evidence type="ECO:0000259" key="4">
    <source>
        <dbReference type="Pfam" id="PF20981"/>
    </source>
</evidence>
<feature type="compositionally biased region" description="Basic and acidic residues" evidence="2">
    <location>
        <begin position="432"/>
        <end position="441"/>
    </location>
</feature>
<dbReference type="Gene3D" id="1.25.40.550">
    <property type="entry name" value="Aar2, C-terminal domain-like"/>
    <property type="match status" value="1"/>
</dbReference>
<evidence type="ECO:0000259" key="3">
    <source>
        <dbReference type="Pfam" id="PF05282"/>
    </source>
</evidence>
<dbReference type="GO" id="GO:0000244">
    <property type="term" value="P:spliceosomal tri-snRNP complex assembly"/>
    <property type="evidence" value="ECO:0007669"/>
    <property type="project" value="TreeGrafter"/>
</dbReference>
<keyword evidence="6" id="KW-1185">Reference proteome</keyword>
<protein>
    <submittedName>
        <fullName evidence="5">Uncharacterized protein</fullName>
    </submittedName>
</protein>
<dbReference type="AlphaFoldDB" id="A0A1E4T3A5"/>
<dbReference type="InterPro" id="IPR038514">
    <property type="entry name" value="AAR2_C_sf"/>
</dbReference>
<dbReference type="OrthoDB" id="3989964at2759"/>
<dbReference type="PANTHER" id="PTHR12689">
    <property type="entry name" value="A1 CISTRON SPLICING FACTOR AAR2-RELATED"/>
    <property type="match status" value="1"/>
</dbReference>
<name>A0A1E4T3A5_9ASCO</name>
<dbReference type="InterPro" id="IPR007946">
    <property type="entry name" value="AAR2"/>
</dbReference>
<feature type="compositionally biased region" description="Acidic residues" evidence="2">
    <location>
        <begin position="442"/>
        <end position="453"/>
    </location>
</feature>
<evidence type="ECO:0000313" key="5">
    <source>
        <dbReference type="EMBL" id="ODV86235.1"/>
    </source>
</evidence>
<reference evidence="6" key="1">
    <citation type="submission" date="2016-04" db="EMBL/GenBank/DDBJ databases">
        <title>Comparative genomics of biotechnologically important yeasts.</title>
        <authorList>
            <consortium name="DOE Joint Genome Institute"/>
            <person name="Riley R."/>
            <person name="Haridas S."/>
            <person name="Wolfe K.H."/>
            <person name="Lopes M.R."/>
            <person name="Hittinger C.T."/>
            <person name="Goker M."/>
            <person name="Salamov A."/>
            <person name="Wisecaver J."/>
            <person name="Long T.M."/>
            <person name="Aerts A.L."/>
            <person name="Barry K."/>
            <person name="Choi C."/>
            <person name="Clum A."/>
            <person name="Coughlan A.Y."/>
            <person name="Deshpande S."/>
            <person name="Douglass A.P."/>
            <person name="Hanson S.J."/>
            <person name="Klenk H.-P."/>
            <person name="Labutti K."/>
            <person name="Lapidus A."/>
            <person name="Lindquist E."/>
            <person name="Lipzen A."/>
            <person name="Meier-Kolthoff J.P."/>
            <person name="Ohm R.A."/>
            <person name="Otillar R.P."/>
            <person name="Pangilinan J."/>
            <person name="Peng Y."/>
            <person name="Rokas A."/>
            <person name="Rosa C.A."/>
            <person name="Scheuner C."/>
            <person name="Sibirny A.A."/>
            <person name="Slot J.C."/>
            <person name="Stielow J.B."/>
            <person name="Sun H."/>
            <person name="Kurtzman C.P."/>
            <person name="Blackwell M."/>
            <person name="Grigoriev I.V."/>
            <person name="Jeffries T.W."/>
        </authorList>
    </citation>
    <scope>NUCLEOTIDE SEQUENCE [LARGE SCALE GENOMIC DNA]</scope>
    <source>
        <strain evidence="6">NRRL YB-2248</strain>
    </source>
</reference>
<accession>A0A1E4T3A5</accession>
<feature type="domain" description="AAR2 N-terminal" evidence="4">
    <location>
        <begin position="9"/>
        <end position="89"/>
    </location>
</feature>
<evidence type="ECO:0000256" key="2">
    <source>
        <dbReference type="SAM" id="MobiDB-lite"/>
    </source>
</evidence>
<dbReference type="InterPro" id="IPR033647">
    <property type="entry name" value="Aar2_N"/>
</dbReference>
<dbReference type="Gene3D" id="2.60.34.20">
    <property type="match status" value="1"/>
</dbReference>
<dbReference type="InterPro" id="IPR033648">
    <property type="entry name" value="AAR2_C"/>
</dbReference>
<proteinExistence type="inferred from homology"/>
<feature type="region of interest" description="Disordered" evidence="2">
    <location>
        <begin position="423"/>
        <end position="453"/>
    </location>
</feature>